<name>A0A830GSU6_9EURY</name>
<reference evidence="2" key="2">
    <citation type="submission" date="2020-09" db="EMBL/GenBank/DDBJ databases">
        <authorList>
            <person name="Sun Q."/>
            <person name="Ohkuma M."/>
        </authorList>
    </citation>
    <scope>NUCLEOTIDE SEQUENCE</scope>
    <source>
        <strain evidence="2">JCM 17820</strain>
    </source>
</reference>
<dbReference type="EMBL" id="BMOU01000008">
    <property type="protein sequence ID" value="GGO03509.1"/>
    <property type="molecule type" value="Genomic_DNA"/>
</dbReference>
<dbReference type="AlphaFoldDB" id="A0A830GSU6"/>
<dbReference type="RefSeq" id="WP_189002014.1">
    <property type="nucleotide sequence ID" value="NZ_BMOU01000008.1"/>
</dbReference>
<organism evidence="2 3">
    <name type="scientific">Haloarcula pellucida</name>
    <dbReference type="NCBI Taxonomy" id="1427151"/>
    <lineage>
        <taxon>Archaea</taxon>
        <taxon>Methanobacteriati</taxon>
        <taxon>Methanobacteriota</taxon>
        <taxon>Stenosarchaea group</taxon>
        <taxon>Halobacteria</taxon>
        <taxon>Halobacteriales</taxon>
        <taxon>Haloarculaceae</taxon>
        <taxon>Haloarcula</taxon>
    </lineage>
</organism>
<evidence type="ECO:0000313" key="2">
    <source>
        <dbReference type="EMBL" id="GGO03509.1"/>
    </source>
</evidence>
<evidence type="ECO:0000313" key="3">
    <source>
        <dbReference type="Proteomes" id="UP000605784"/>
    </source>
</evidence>
<sequence>MGIEIDSGTLAVEFEGVGRDMALEAANRAFSASQEELTEGGDKHGYDTYPVVQSGTPPQWDDQLGGAVFDYRHPAAYFFEVGTQTHTVPGDDVLVFEWPDAPPEVREMFDDSFPTVFLPEATVDGIERIDYVKSGMRIAEQWLEGQ</sequence>
<evidence type="ECO:0000256" key="1">
    <source>
        <dbReference type="SAM" id="MobiDB-lite"/>
    </source>
</evidence>
<comment type="caution">
    <text evidence="2">The sequence shown here is derived from an EMBL/GenBank/DDBJ whole genome shotgun (WGS) entry which is preliminary data.</text>
</comment>
<accession>A0A830GSU6</accession>
<reference evidence="2" key="1">
    <citation type="journal article" date="2014" name="Int. J. Syst. Evol. Microbiol.">
        <title>Complete genome sequence of Corynebacterium casei LMG S-19264T (=DSM 44701T), isolated from a smear-ripened cheese.</title>
        <authorList>
            <consortium name="US DOE Joint Genome Institute (JGI-PGF)"/>
            <person name="Walter F."/>
            <person name="Albersmeier A."/>
            <person name="Kalinowski J."/>
            <person name="Ruckert C."/>
        </authorList>
    </citation>
    <scope>NUCLEOTIDE SEQUENCE</scope>
    <source>
        <strain evidence="2">JCM 17820</strain>
    </source>
</reference>
<feature type="region of interest" description="Disordered" evidence="1">
    <location>
        <begin position="33"/>
        <end position="56"/>
    </location>
</feature>
<gene>
    <name evidence="2" type="ORF">GCM10009030_39220</name>
</gene>
<protein>
    <submittedName>
        <fullName evidence="2">Uncharacterized protein</fullName>
    </submittedName>
</protein>
<dbReference type="Proteomes" id="UP000605784">
    <property type="component" value="Unassembled WGS sequence"/>
</dbReference>
<keyword evidence="3" id="KW-1185">Reference proteome</keyword>
<proteinExistence type="predicted"/>